<dbReference type="InterPro" id="IPR043725">
    <property type="entry name" value="DUF5667"/>
</dbReference>
<dbReference type="Proteomes" id="UP000184604">
    <property type="component" value="Chromosome"/>
</dbReference>
<feature type="compositionally biased region" description="Basic and acidic residues" evidence="2">
    <location>
        <begin position="250"/>
        <end position="261"/>
    </location>
</feature>
<evidence type="ECO:0000259" key="4">
    <source>
        <dbReference type="Pfam" id="PF18915"/>
    </source>
</evidence>
<feature type="coiled-coil region" evidence="1">
    <location>
        <begin position="176"/>
        <end position="236"/>
    </location>
</feature>
<protein>
    <recommendedName>
        <fullName evidence="4">DUF5667 domain-containing protein</fullName>
    </recommendedName>
</protein>
<feature type="compositionally biased region" description="Basic and acidic residues" evidence="2">
    <location>
        <begin position="323"/>
        <end position="344"/>
    </location>
</feature>
<gene>
    <name evidence="5" type="ORF">BS101_09315</name>
</gene>
<feature type="domain" description="DUF5667" evidence="4">
    <location>
        <begin position="34"/>
        <end position="153"/>
    </location>
</feature>
<accession>A0A1L5F7G1</accession>
<feature type="signal peptide" evidence="3">
    <location>
        <begin position="1"/>
        <end position="23"/>
    </location>
</feature>
<evidence type="ECO:0000313" key="6">
    <source>
        <dbReference type="Proteomes" id="UP000184604"/>
    </source>
</evidence>
<evidence type="ECO:0000313" key="5">
    <source>
        <dbReference type="EMBL" id="APM38929.1"/>
    </source>
</evidence>
<sequence length="344" mass="37977">MKKITILAASVIMTLSIGGTTFAANTATLKDRAGITPDSILYPADKRVDSIKVTLCFSDETKADKLSQIAQERLGESEVMVSKNKKDLADTALNDYQSNMDAAENKIEDAINNNQTVDNQDKLKKLEYIESKITDKQKKSLDVLAALQNKVGDKAKDVVAKVIEMQTAKRDAILALKKERTVYNNTKKQYNEAKAAIEKAKKSGDETTIKTAEDLLQQKQQALDIEKQNLTKAIETKKEASKISVGKLIKETKEQTKKDSQNNENTQTGETSTTTSTTTDTTTTDTTADSTVTNSTSVTSKNAKKQTSEPTIKSETKNVVTDNKNKKENKTNNVNEQKKEKTQH</sequence>
<dbReference type="EMBL" id="CP018335">
    <property type="protein sequence ID" value="APM38929.1"/>
    <property type="molecule type" value="Genomic_DNA"/>
</dbReference>
<proteinExistence type="predicted"/>
<evidence type="ECO:0000256" key="3">
    <source>
        <dbReference type="SAM" id="SignalP"/>
    </source>
</evidence>
<keyword evidence="3" id="KW-0732">Signal</keyword>
<feature type="coiled-coil region" evidence="1">
    <location>
        <begin position="86"/>
        <end position="120"/>
    </location>
</feature>
<dbReference type="RefSeq" id="WP_073538573.1">
    <property type="nucleotide sequence ID" value="NZ_CP018335.1"/>
</dbReference>
<dbReference type="OrthoDB" id="1949817at2"/>
<feature type="region of interest" description="Disordered" evidence="2">
    <location>
        <begin position="250"/>
        <end position="344"/>
    </location>
</feature>
<evidence type="ECO:0000256" key="2">
    <source>
        <dbReference type="SAM" id="MobiDB-lite"/>
    </source>
</evidence>
<dbReference type="AlphaFoldDB" id="A0A1L5F7G1"/>
<name>A0A1L5F7G1_CLOKL</name>
<keyword evidence="1" id="KW-0175">Coiled coil</keyword>
<reference evidence="5 6" key="1">
    <citation type="submission" date="2016-12" db="EMBL/GenBank/DDBJ databases">
        <title>Complete genome sequence of Clostridium kluyveri JZZ isolated from the pit mud of a Chinese flavor liquor-making factory.</title>
        <authorList>
            <person name="Wang Y."/>
        </authorList>
    </citation>
    <scope>NUCLEOTIDE SEQUENCE [LARGE SCALE GENOMIC DNA]</scope>
    <source>
        <strain evidence="5 6">JZZ</strain>
    </source>
</reference>
<evidence type="ECO:0000256" key="1">
    <source>
        <dbReference type="SAM" id="Coils"/>
    </source>
</evidence>
<feature type="chain" id="PRO_5013358225" description="DUF5667 domain-containing protein" evidence="3">
    <location>
        <begin position="24"/>
        <end position="344"/>
    </location>
</feature>
<feature type="compositionally biased region" description="Low complexity" evidence="2">
    <location>
        <begin position="262"/>
        <end position="300"/>
    </location>
</feature>
<organism evidence="5 6">
    <name type="scientific">Clostridium kluyveri</name>
    <dbReference type="NCBI Taxonomy" id="1534"/>
    <lineage>
        <taxon>Bacteria</taxon>
        <taxon>Bacillati</taxon>
        <taxon>Bacillota</taxon>
        <taxon>Clostridia</taxon>
        <taxon>Eubacteriales</taxon>
        <taxon>Clostridiaceae</taxon>
        <taxon>Clostridium</taxon>
    </lineage>
</organism>
<dbReference type="Pfam" id="PF18915">
    <property type="entry name" value="DUF5667"/>
    <property type="match status" value="1"/>
</dbReference>